<evidence type="ECO:0000256" key="2">
    <source>
        <dbReference type="SAM" id="Phobius"/>
    </source>
</evidence>
<evidence type="ECO:0000256" key="1">
    <source>
        <dbReference type="SAM" id="MobiDB-lite"/>
    </source>
</evidence>
<proteinExistence type="predicted"/>
<accession>A0A2C8D5G1</accession>
<feature type="transmembrane region" description="Helical" evidence="2">
    <location>
        <begin position="208"/>
        <end position="231"/>
    </location>
</feature>
<keyword evidence="2" id="KW-0812">Transmembrane</keyword>
<dbReference type="AlphaFoldDB" id="A0A2C8D5G1"/>
<keyword evidence="2" id="KW-1133">Transmembrane helix</keyword>
<organism evidence="3">
    <name type="scientific">Fusarium oxysporum PHW808</name>
    <dbReference type="NCBI Taxonomy" id="660031"/>
    <lineage>
        <taxon>Eukaryota</taxon>
        <taxon>Fungi</taxon>
        <taxon>Dikarya</taxon>
        <taxon>Ascomycota</taxon>
        <taxon>Pezizomycotina</taxon>
        <taxon>Sordariomycetes</taxon>
        <taxon>Hypocreomycetidae</taxon>
        <taxon>Hypocreales</taxon>
        <taxon>Nectriaceae</taxon>
        <taxon>Fusarium</taxon>
        <taxon>Fusarium oxysporum species complex</taxon>
    </lineage>
</organism>
<dbReference type="EMBL" id="LT906357">
    <property type="protein sequence ID" value="SNU78066.1"/>
    <property type="molecule type" value="Genomic_DNA"/>
</dbReference>
<reference evidence="3" key="1">
    <citation type="submission" date="2016-12" db="EMBL/GenBank/DDBJ databases">
        <title>Recombination within an asexual species: what the mitochondrial genomes reveal in the Fusarium oxysporum species complex.</title>
        <authorList>
            <person name="Brankovics B."/>
            <person name="Van Dam P."/>
            <person name="Rep M."/>
            <person name="De Hoog G.S."/>
            <person name="Van der Lee T.A.J."/>
            <person name="Waalwijk C."/>
            <person name="Van Diepeningen A.D."/>
        </authorList>
    </citation>
    <scope>NUCLEOTIDE SEQUENCE</scope>
    <source>
        <strain evidence="3">NRRL54008</strain>
    </source>
</reference>
<gene>
    <name evidence="3" type="primary">orf708</name>
</gene>
<keyword evidence="3" id="KW-0496">Mitochondrion</keyword>
<evidence type="ECO:0000313" key="3">
    <source>
        <dbReference type="EMBL" id="SNU78066.1"/>
    </source>
</evidence>
<name>A0A2C8D5G1_FUSOX</name>
<sequence>MKKYYIILFDQATVFPYLTQGIKKGVFLQNLTLAPYRYYSSISKKDTNCEREISIIYVNFIKALLHNELNLSRDRLKTYREILKFLEGFSKKITFSKSYVSKLKIQGGKFEKVSNSQLSLDFIRYVKKTFPEFNESEFLISATRAGAPRKAYVTRPSILHTKKDYTLLAPVATMPKFDKLLAGGLGVVRSLYNKIVLKGRLEKVKLRGLLDSALVYLWIFIPYFVLILMSVQANDFDILDPVQVDDMAKSSYKEETMFVPSEDLTLKELKGIRSYVDNYDWRPERPNHVDTARVEEYSPLESISTFSSTTETAQAKVRPKNNFHSLFRMLDFNNLNYSPSLFQSYTFPDVASIKYKFTYSPDNFWPCGSNINTMSLDTIPTTVYDFFKTYTWNRSSVNSVNIPKSGPCSEGLEQTKSTISRFSDKVASPSIAIVPNSPVISPNSSPPLSAYFEYNPQNLRPLDTSSRTLDTSNSAAQAKTTPSANPKDTETPNLTPIDSIITSYLDQTNKSPERLNIDAATDQAKAKATAGVALAPEDKFVHGASSLPELVNCSPSGRLRDSSAENSMLPRENFSRDLSRDITILQDIIVRQSELELFQQDVNHMKWRLDKVLLELEVEHAELEDKSKKQSGPLSGFTHHEVLEALKEGNMTINKLKEKILLLEKTSELYGDLIEEHRIDISNHKAHLKRLQDISIKYNLNNGSKASK</sequence>
<protein>
    <submittedName>
        <fullName evidence="3">Uncharacterized protein</fullName>
    </submittedName>
</protein>
<feature type="region of interest" description="Disordered" evidence="1">
    <location>
        <begin position="460"/>
        <end position="495"/>
    </location>
</feature>
<geneLocation type="mitochondrion" evidence="3"/>
<keyword evidence="2" id="KW-0472">Membrane</keyword>